<keyword evidence="2" id="KW-1185">Reference proteome</keyword>
<dbReference type="PANTHER" id="PTHR46632:SF20">
    <property type="entry name" value="SIAH-TYPE DOMAIN-CONTAINING PROTEIN"/>
    <property type="match status" value="1"/>
</dbReference>
<proteinExistence type="predicted"/>
<name>A0A3B6C3M0_WHEAT</name>
<dbReference type="Proteomes" id="UP000019116">
    <property type="component" value="Chromosome 2B"/>
</dbReference>
<dbReference type="Gramene" id="TraesCS2B02G149300.1">
    <property type="protein sequence ID" value="TraesCS2B02G149300.1.cds1"/>
    <property type="gene ID" value="TraesCS2B02G149300"/>
</dbReference>
<dbReference type="OMA" id="AEQGWGP"/>
<reference evidence="1" key="1">
    <citation type="submission" date="2018-08" db="EMBL/GenBank/DDBJ databases">
        <authorList>
            <person name="Rossello M."/>
        </authorList>
    </citation>
    <scope>NUCLEOTIDE SEQUENCE [LARGE SCALE GENOMIC DNA]</scope>
    <source>
        <strain evidence="1">cv. Chinese Spring</strain>
    </source>
</reference>
<dbReference type="AlphaFoldDB" id="A0A3B6C3M0"/>
<accession>A0A3B6C3M0</accession>
<dbReference type="PANTHER" id="PTHR46632">
    <property type="entry name" value="E3 UBIQUITIN-PROTEIN LIGASE SINA-LIKE 4"/>
    <property type="match status" value="1"/>
</dbReference>
<dbReference type="OrthoDB" id="10596098at2759"/>
<protein>
    <recommendedName>
        <fullName evidence="3">SIAH-type domain-containing protein</fullName>
    </recommendedName>
</protein>
<organism evidence="1">
    <name type="scientific">Triticum aestivum</name>
    <name type="common">Wheat</name>
    <dbReference type="NCBI Taxonomy" id="4565"/>
    <lineage>
        <taxon>Eukaryota</taxon>
        <taxon>Viridiplantae</taxon>
        <taxon>Streptophyta</taxon>
        <taxon>Embryophyta</taxon>
        <taxon>Tracheophyta</taxon>
        <taxon>Spermatophyta</taxon>
        <taxon>Magnoliopsida</taxon>
        <taxon>Liliopsida</taxon>
        <taxon>Poales</taxon>
        <taxon>Poaceae</taxon>
        <taxon>BOP clade</taxon>
        <taxon>Pooideae</taxon>
        <taxon>Triticodae</taxon>
        <taxon>Triticeae</taxon>
        <taxon>Triticinae</taxon>
        <taxon>Triticum</taxon>
    </lineage>
</organism>
<evidence type="ECO:0000313" key="2">
    <source>
        <dbReference type="Proteomes" id="UP000019116"/>
    </source>
</evidence>
<evidence type="ECO:0008006" key="3">
    <source>
        <dbReference type="Google" id="ProtNLM"/>
    </source>
</evidence>
<dbReference type="Gramene" id="TraesCS2B03G0361200.1">
    <property type="protein sequence ID" value="TraesCS2B03G0361200.1.CDS1"/>
    <property type="gene ID" value="TraesCS2B03G0361200"/>
</dbReference>
<dbReference type="EnsemblPlants" id="TraesCS2B02G149300.1">
    <property type="protein sequence ID" value="TraesCS2B02G149300.1.cds1"/>
    <property type="gene ID" value="TraesCS2B02G149300"/>
</dbReference>
<dbReference type="InterPro" id="IPR044286">
    <property type="entry name" value="SINL_plant"/>
</dbReference>
<evidence type="ECO:0000313" key="1">
    <source>
        <dbReference type="EnsemblPlants" id="TraesCS2B02G149300.1.cds1"/>
    </source>
</evidence>
<reference evidence="1" key="2">
    <citation type="submission" date="2018-10" db="UniProtKB">
        <authorList>
            <consortium name="EnsemblPlants"/>
        </authorList>
    </citation>
    <scope>IDENTIFICATION</scope>
</reference>
<dbReference type="SUPFAM" id="SSF49599">
    <property type="entry name" value="TRAF domain-like"/>
    <property type="match status" value="1"/>
</dbReference>
<sequence length="214" mass="23160">MAAAIPSATRISPDDCYCTEPGCGFQAPPRALLDHLVAVHSLRAARITYGDQYQLVVPASERRVLLIAEKDERVFLLAVGDADGLVENFWAAGAEQGWGPFVSGGDESRAFKAVSVLCLRASAAAEAGPQYVTELSTAGETMSTESAVWSSSGPCEPPLKSIMPATLHGASKDVHLRVRISVAKKSRFWKKFRHSWKFGFFGRLCCCVKVLPPF</sequence>